<organism evidence="1 2">
    <name type="scientific">Galerina marginata (strain CBS 339.88)</name>
    <dbReference type="NCBI Taxonomy" id="685588"/>
    <lineage>
        <taxon>Eukaryota</taxon>
        <taxon>Fungi</taxon>
        <taxon>Dikarya</taxon>
        <taxon>Basidiomycota</taxon>
        <taxon>Agaricomycotina</taxon>
        <taxon>Agaricomycetes</taxon>
        <taxon>Agaricomycetidae</taxon>
        <taxon>Agaricales</taxon>
        <taxon>Agaricineae</taxon>
        <taxon>Strophariaceae</taxon>
        <taxon>Galerina</taxon>
    </lineage>
</organism>
<keyword evidence="2" id="KW-1185">Reference proteome</keyword>
<gene>
    <name evidence="1" type="ORF">GALMADRAFT_148488</name>
</gene>
<accession>A0A067S4A5</accession>
<sequence length="149" mass="16915">MPQSSNNSADEGESQDQCMEVLCGDPNCRNANCVSHAYVELIIYHGKHGELPLSWFGRFDDGYFVFAYDQHLRHITNGSTTEFMMYSPFDKSSWVEFDQFQKVSSAVVGPLLLRACDYPDIECLGLPHFVKKIHQNVYAAPAVPARYRV</sequence>
<evidence type="ECO:0000313" key="2">
    <source>
        <dbReference type="Proteomes" id="UP000027222"/>
    </source>
</evidence>
<dbReference type="HOGENOM" id="CLU_1749802_0_0_1"/>
<dbReference type="AlphaFoldDB" id="A0A067S4A5"/>
<evidence type="ECO:0000313" key="1">
    <source>
        <dbReference type="EMBL" id="KDR65665.1"/>
    </source>
</evidence>
<protein>
    <submittedName>
        <fullName evidence="1">Uncharacterized protein</fullName>
    </submittedName>
</protein>
<reference evidence="2" key="1">
    <citation type="journal article" date="2014" name="Proc. Natl. Acad. Sci. U.S.A.">
        <title>Extensive sampling of basidiomycete genomes demonstrates inadequacy of the white-rot/brown-rot paradigm for wood decay fungi.</title>
        <authorList>
            <person name="Riley R."/>
            <person name="Salamov A.A."/>
            <person name="Brown D.W."/>
            <person name="Nagy L.G."/>
            <person name="Floudas D."/>
            <person name="Held B.W."/>
            <person name="Levasseur A."/>
            <person name="Lombard V."/>
            <person name="Morin E."/>
            <person name="Otillar R."/>
            <person name="Lindquist E.A."/>
            <person name="Sun H."/>
            <person name="LaButti K.M."/>
            <person name="Schmutz J."/>
            <person name="Jabbour D."/>
            <person name="Luo H."/>
            <person name="Baker S.E."/>
            <person name="Pisabarro A.G."/>
            <person name="Walton J.D."/>
            <person name="Blanchette R.A."/>
            <person name="Henrissat B."/>
            <person name="Martin F."/>
            <person name="Cullen D."/>
            <person name="Hibbett D.S."/>
            <person name="Grigoriev I.V."/>
        </authorList>
    </citation>
    <scope>NUCLEOTIDE SEQUENCE [LARGE SCALE GENOMIC DNA]</scope>
    <source>
        <strain evidence="2">CBS 339.88</strain>
    </source>
</reference>
<dbReference type="EMBL" id="KL142436">
    <property type="protein sequence ID" value="KDR65665.1"/>
    <property type="molecule type" value="Genomic_DNA"/>
</dbReference>
<dbReference type="Proteomes" id="UP000027222">
    <property type="component" value="Unassembled WGS sequence"/>
</dbReference>
<proteinExistence type="predicted"/>
<dbReference type="OrthoDB" id="3104242at2759"/>
<name>A0A067S4A5_GALM3</name>